<gene>
    <name evidence="3" type="primary">AtMg01250_156</name>
    <name evidence="3" type="ORF">CK203_076609</name>
</gene>
<keyword evidence="1" id="KW-0472">Membrane</keyword>
<reference evidence="3 4" key="1">
    <citation type="journal article" date="2018" name="PLoS Genet.">
        <title>Population sequencing reveals clonal diversity and ancestral inbreeding in the grapevine cultivar Chardonnay.</title>
        <authorList>
            <person name="Roach M.J."/>
            <person name="Johnson D.L."/>
            <person name="Bohlmann J."/>
            <person name="van Vuuren H.J."/>
            <person name="Jones S.J."/>
            <person name="Pretorius I.S."/>
            <person name="Schmidt S.A."/>
            <person name="Borneman A.R."/>
        </authorList>
    </citation>
    <scope>NUCLEOTIDE SEQUENCE [LARGE SCALE GENOMIC DNA]</scope>
    <source>
        <strain evidence="4">cv. Chardonnay</strain>
        <tissue evidence="3">Leaf</tissue>
    </source>
</reference>
<protein>
    <submittedName>
        <fullName evidence="3">Putative mitochondrial protein</fullName>
    </submittedName>
</protein>
<keyword evidence="1" id="KW-0812">Transmembrane</keyword>
<accession>A0A438EYF4</accession>
<evidence type="ECO:0000313" key="3">
    <source>
        <dbReference type="EMBL" id="RVW52787.1"/>
    </source>
</evidence>
<proteinExistence type="predicted"/>
<feature type="transmembrane region" description="Helical" evidence="1">
    <location>
        <begin position="82"/>
        <end position="99"/>
    </location>
</feature>
<evidence type="ECO:0000313" key="4">
    <source>
        <dbReference type="Proteomes" id="UP000288805"/>
    </source>
</evidence>
<dbReference type="InterPro" id="IPR052343">
    <property type="entry name" value="Retrotransposon-Effector_Assoc"/>
</dbReference>
<dbReference type="PANTHER" id="PTHR46890:SF1">
    <property type="entry name" value="REVERSE TRANSCRIPTASE DOMAIN-CONTAINING PROTEIN"/>
    <property type="match status" value="1"/>
</dbReference>
<dbReference type="Pfam" id="PF00078">
    <property type="entry name" value="RVT_1"/>
    <property type="match status" value="1"/>
</dbReference>
<dbReference type="AlphaFoldDB" id="A0A438EYF4"/>
<feature type="domain" description="Reverse transcriptase" evidence="2">
    <location>
        <begin position="1"/>
        <end position="221"/>
    </location>
</feature>
<organism evidence="3 4">
    <name type="scientific">Vitis vinifera</name>
    <name type="common">Grape</name>
    <dbReference type="NCBI Taxonomy" id="29760"/>
    <lineage>
        <taxon>Eukaryota</taxon>
        <taxon>Viridiplantae</taxon>
        <taxon>Streptophyta</taxon>
        <taxon>Embryophyta</taxon>
        <taxon>Tracheophyta</taxon>
        <taxon>Spermatophyta</taxon>
        <taxon>Magnoliopsida</taxon>
        <taxon>eudicotyledons</taxon>
        <taxon>Gunneridae</taxon>
        <taxon>Pentapetalae</taxon>
        <taxon>rosids</taxon>
        <taxon>Vitales</taxon>
        <taxon>Vitaceae</taxon>
        <taxon>Viteae</taxon>
        <taxon>Vitis</taxon>
    </lineage>
</organism>
<comment type="caution">
    <text evidence="3">The sequence shown here is derived from an EMBL/GenBank/DDBJ whole genome shotgun (WGS) entry which is preliminary data.</text>
</comment>
<dbReference type="InterPro" id="IPR000477">
    <property type="entry name" value="RT_dom"/>
</dbReference>
<evidence type="ECO:0000259" key="2">
    <source>
        <dbReference type="PROSITE" id="PS50878"/>
    </source>
</evidence>
<dbReference type="PROSITE" id="PS50878">
    <property type="entry name" value="RT_POL"/>
    <property type="match status" value="1"/>
</dbReference>
<keyword evidence="1" id="KW-1133">Transmembrane helix</keyword>
<dbReference type="EMBL" id="QGNW01001162">
    <property type="protein sequence ID" value="RVW52787.1"/>
    <property type="molecule type" value="Genomic_DNA"/>
</dbReference>
<name>A0A438EYF4_VITVI</name>
<sequence length="221" mass="24936">MAFLLNKATALSHFRSHSQKTEDSFSLSRRGFHVEPGPREKAWIICDLRGIICKFDIEKAYDHIGWSFVLTLLDKMGIRTKWISWIKWCISMVLFFVLVNGSPSGFFQSSRGLRQGDPLFPFHFILVMETLSCILSKAKEGGYIDGFLVKGRNGLGVGVSHLLFANDSLILCDANKGKLEHLSWVFMWFETLSGLKINLEKSELIFVGDAPDMEELVGILG</sequence>
<dbReference type="PANTHER" id="PTHR46890">
    <property type="entry name" value="NON-LTR RETROLELEMENT REVERSE TRANSCRIPTASE-LIKE PROTEIN-RELATED"/>
    <property type="match status" value="1"/>
</dbReference>
<evidence type="ECO:0000256" key="1">
    <source>
        <dbReference type="SAM" id="Phobius"/>
    </source>
</evidence>
<dbReference type="Proteomes" id="UP000288805">
    <property type="component" value="Unassembled WGS sequence"/>
</dbReference>